<dbReference type="Proteomes" id="UP000789525">
    <property type="component" value="Unassembled WGS sequence"/>
</dbReference>
<protein>
    <submittedName>
        <fullName evidence="1">16490_t:CDS:1</fullName>
    </submittedName>
</protein>
<comment type="caution">
    <text evidence="1">The sequence shown here is derived from an EMBL/GenBank/DDBJ whole genome shotgun (WGS) entry which is preliminary data.</text>
</comment>
<feature type="non-terminal residue" evidence="1">
    <location>
        <position position="1"/>
    </location>
</feature>
<proteinExistence type="predicted"/>
<gene>
    <name evidence="1" type="ORF">ACOLOM_LOCUS9125</name>
</gene>
<dbReference type="EMBL" id="CAJVPT010025614">
    <property type="protein sequence ID" value="CAG8675724.1"/>
    <property type="molecule type" value="Genomic_DNA"/>
</dbReference>
<sequence length="69" mass="7621">KSDSSSSRRASVAVPYSQLRKSKKCELLPPSYLCPMMASILERTLLMVPSSRPTLFQLLAETASAPKHK</sequence>
<accession>A0ACA9NYI8</accession>
<evidence type="ECO:0000313" key="2">
    <source>
        <dbReference type="Proteomes" id="UP000789525"/>
    </source>
</evidence>
<organism evidence="1 2">
    <name type="scientific">Acaulospora colombiana</name>
    <dbReference type="NCBI Taxonomy" id="27376"/>
    <lineage>
        <taxon>Eukaryota</taxon>
        <taxon>Fungi</taxon>
        <taxon>Fungi incertae sedis</taxon>
        <taxon>Mucoromycota</taxon>
        <taxon>Glomeromycotina</taxon>
        <taxon>Glomeromycetes</taxon>
        <taxon>Diversisporales</taxon>
        <taxon>Acaulosporaceae</taxon>
        <taxon>Acaulospora</taxon>
    </lineage>
</organism>
<name>A0ACA9NYI8_9GLOM</name>
<reference evidence="1" key="1">
    <citation type="submission" date="2021-06" db="EMBL/GenBank/DDBJ databases">
        <authorList>
            <person name="Kallberg Y."/>
            <person name="Tangrot J."/>
            <person name="Rosling A."/>
        </authorList>
    </citation>
    <scope>NUCLEOTIDE SEQUENCE</scope>
    <source>
        <strain evidence="1">CL356</strain>
    </source>
</reference>
<keyword evidence="2" id="KW-1185">Reference proteome</keyword>
<evidence type="ECO:0000313" key="1">
    <source>
        <dbReference type="EMBL" id="CAG8675724.1"/>
    </source>
</evidence>